<feature type="region of interest" description="Disordered" evidence="2">
    <location>
        <begin position="232"/>
        <end position="270"/>
    </location>
</feature>
<evidence type="ECO:0000256" key="1">
    <source>
        <dbReference type="ARBA" id="ARBA00023098"/>
    </source>
</evidence>
<dbReference type="SUPFAM" id="SSF52151">
    <property type="entry name" value="FabD/lysophospholipase-like"/>
    <property type="match status" value="1"/>
</dbReference>
<evidence type="ECO:0000313" key="5">
    <source>
        <dbReference type="Proteomes" id="UP001596414"/>
    </source>
</evidence>
<dbReference type="AlphaFoldDB" id="A0ABD5XHF8"/>
<feature type="compositionally biased region" description="Basic and acidic residues" evidence="2">
    <location>
        <begin position="236"/>
        <end position="262"/>
    </location>
</feature>
<dbReference type="GO" id="GO:0006629">
    <property type="term" value="P:lipid metabolic process"/>
    <property type="evidence" value="ECO:0007669"/>
    <property type="project" value="UniProtKB-KW"/>
</dbReference>
<dbReference type="PROSITE" id="PS51635">
    <property type="entry name" value="PNPLA"/>
    <property type="match status" value="1"/>
</dbReference>
<gene>
    <name evidence="4" type="ORF">ACFQJ7_17010</name>
</gene>
<protein>
    <submittedName>
        <fullName evidence="4">Patatin-like phospholipase family protein</fullName>
    </submittedName>
</protein>
<dbReference type="InterPro" id="IPR002641">
    <property type="entry name" value="PNPLA_dom"/>
</dbReference>
<dbReference type="InterPro" id="IPR052580">
    <property type="entry name" value="Lipid_Hydrolase"/>
</dbReference>
<feature type="region of interest" description="Disordered" evidence="2">
    <location>
        <begin position="476"/>
        <end position="500"/>
    </location>
</feature>
<feature type="domain" description="PNPLA" evidence="3">
    <location>
        <begin position="22"/>
        <end position="375"/>
    </location>
</feature>
<dbReference type="PANTHER" id="PTHR46394:SF1">
    <property type="entry name" value="PNPLA DOMAIN-CONTAINING PROTEIN"/>
    <property type="match status" value="1"/>
</dbReference>
<dbReference type="InterPro" id="IPR016035">
    <property type="entry name" value="Acyl_Trfase/lysoPLipase"/>
</dbReference>
<dbReference type="EMBL" id="JBHSZQ010000051">
    <property type="protein sequence ID" value="MFC7127697.1"/>
    <property type="molecule type" value="Genomic_DNA"/>
</dbReference>
<dbReference type="PANTHER" id="PTHR46394">
    <property type="entry name" value="ANNEXIN"/>
    <property type="match status" value="1"/>
</dbReference>
<keyword evidence="1" id="KW-0443">Lipid metabolism</keyword>
<accession>A0ABD5XHF8</accession>
<dbReference type="Gene3D" id="3.40.1090.10">
    <property type="entry name" value="Cytosolic phospholipase A2 catalytic domain"/>
    <property type="match status" value="2"/>
</dbReference>
<proteinExistence type="predicted"/>
<dbReference type="Pfam" id="PF01734">
    <property type="entry name" value="Patatin"/>
    <property type="match status" value="2"/>
</dbReference>
<reference evidence="4 5" key="1">
    <citation type="journal article" date="2014" name="Int. J. Syst. Evol. Microbiol.">
        <title>Complete genome sequence of Corynebacterium casei LMG S-19264T (=DSM 44701T), isolated from a smear-ripened cheese.</title>
        <authorList>
            <consortium name="US DOE Joint Genome Institute (JGI-PGF)"/>
            <person name="Walter F."/>
            <person name="Albersmeier A."/>
            <person name="Kalinowski J."/>
            <person name="Ruckert C."/>
        </authorList>
    </citation>
    <scope>NUCLEOTIDE SEQUENCE [LARGE SCALE GENOMIC DNA]</scope>
    <source>
        <strain evidence="4 5">CGMCC 4.7215</strain>
    </source>
</reference>
<evidence type="ECO:0000259" key="3">
    <source>
        <dbReference type="PROSITE" id="PS51635"/>
    </source>
</evidence>
<evidence type="ECO:0000313" key="4">
    <source>
        <dbReference type="EMBL" id="MFC7127697.1"/>
    </source>
</evidence>
<sequence>MPAGRPSTDAVPIESPEDVEYLVLGGGGARAVAHFGALAALGDLGYLKRVEAPPASPYQPAVDHYLDPAKTKAIAGSSTGGFVATLLAMGVGVKTAYNIAVPGGEDQQDLLPVVLAKEPWERRHRPTFEGIQTEDLTAPHEALWDPIVSSMTGRLAGEVADVGYPVMTEDLNIRGTVAAGFLGVVDDTVGHGVPQVLIDRVLGSGDMATYVRNLVTDYGLFSGHELRHSFGSPESPLHEVGRRGEANERAARRAAEREHQVASERGPGDGTTATYTAIADLGNLTFSQFAGYVHGTHSNGKGFRTPLALTGTNVATRSGEIFSADLTPDVPVADALRMTMAFPLLLKPTFVEDGSHEGIWVDGSIANAYPLHAFDGGDGLPGSVLGFDVGPPRGRSVDSFVDLARAVAGRFVEVSTTGRIRGPRDHLQTIGLPVGDLPYLSVPKNTSRIRPALVASAQAVYEYFGKRRAEQRASTTVNEFLQRGSGGKATSGERGVTADG</sequence>
<comment type="caution">
    <text evidence="4">The sequence shown here is derived from an EMBL/GenBank/DDBJ whole genome shotgun (WGS) entry which is preliminary data.</text>
</comment>
<dbReference type="RefSeq" id="WP_267635762.1">
    <property type="nucleotide sequence ID" value="NZ_JAODIY010000001.1"/>
</dbReference>
<evidence type="ECO:0000256" key="2">
    <source>
        <dbReference type="SAM" id="MobiDB-lite"/>
    </source>
</evidence>
<organism evidence="4 5">
    <name type="scientific">Halovenus rubra</name>
    <dbReference type="NCBI Taxonomy" id="869890"/>
    <lineage>
        <taxon>Archaea</taxon>
        <taxon>Methanobacteriati</taxon>
        <taxon>Methanobacteriota</taxon>
        <taxon>Stenosarchaea group</taxon>
        <taxon>Halobacteria</taxon>
        <taxon>Halobacteriales</taxon>
        <taxon>Haloarculaceae</taxon>
        <taxon>Halovenus</taxon>
    </lineage>
</organism>
<dbReference type="Proteomes" id="UP001596414">
    <property type="component" value="Unassembled WGS sequence"/>
</dbReference>
<name>A0ABD5XHF8_9EURY</name>